<keyword evidence="1" id="KW-0479">Metal-binding</keyword>
<evidence type="ECO:0000256" key="4">
    <source>
        <dbReference type="ARBA" id="ARBA00023015"/>
    </source>
</evidence>
<evidence type="ECO:0000256" key="2">
    <source>
        <dbReference type="ARBA" id="ARBA00022771"/>
    </source>
</evidence>
<protein>
    <recommendedName>
        <fullName evidence="6">AIPP2-like SPOC-like domain-containing protein</fullName>
    </recommendedName>
</protein>
<dbReference type="PANTHER" id="PTHR33304">
    <property type="match status" value="1"/>
</dbReference>
<name>A0ABQ7UXG3_SOLTU</name>
<organism evidence="7 8">
    <name type="scientific">Solanum tuberosum</name>
    <name type="common">Potato</name>
    <dbReference type="NCBI Taxonomy" id="4113"/>
    <lineage>
        <taxon>Eukaryota</taxon>
        <taxon>Viridiplantae</taxon>
        <taxon>Streptophyta</taxon>
        <taxon>Embryophyta</taxon>
        <taxon>Tracheophyta</taxon>
        <taxon>Spermatophyta</taxon>
        <taxon>Magnoliopsida</taxon>
        <taxon>eudicotyledons</taxon>
        <taxon>Gunneridae</taxon>
        <taxon>Pentapetalae</taxon>
        <taxon>asterids</taxon>
        <taxon>lamiids</taxon>
        <taxon>Solanales</taxon>
        <taxon>Solanaceae</taxon>
        <taxon>Solanoideae</taxon>
        <taxon>Solaneae</taxon>
        <taxon>Solanum</taxon>
    </lineage>
</organism>
<dbReference type="EMBL" id="JAIVGD010000018">
    <property type="protein sequence ID" value="KAH0755843.1"/>
    <property type="molecule type" value="Genomic_DNA"/>
</dbReference>
<evidence type="ECO:0000259" key="6">
    <source>
        <dbReference type="Pfam" id="PF23121"/>
    </source>
</evidence>
<dbReference type="InterPro" id="IPR056280">
    <property type="entry name" value="AIPP2-like_SPOC"/>
</dbReference>
<keyword evidence="8" id="KW-1185">Reference proteome</keyword>
<keyword evidence="2" id="KW-0863">Zinc-finger</keyword>
<keyword evidence="4" id="KW-0805">Transcription regulation</keyword>
<dbReference type="PANTHER" id="PTHR33304:SF18">
    <property type="entry name" value="CHROMATIN REGULATOR PHD FAMILY-RELATED"/>
    <property type="match status" value="1"/>
</dbReference>
<gene>
    <name evidence="7" type="ORF">KY290_026113</name>
</gene>
<keyword evidence="3" id="KW-0862">Zinc</keyword>
<sequence>MDFVVNFKAYDQMGTMNATALTKSPSLNMSIGYAAQPVVDPIWRGCYNIWNNKYTLDGVVAHLSDKANNLWPKYFNTPEAIVDDIELIFFPSEARHQDKFYSMVEDMIGGEHALRALTPYGELLKLVGRMPTKMLLMGHFKSDARDAVNDRAPTEDDAQVMTDKLGGGKIGIKVEWY</sequence>
<feature type="domain" description="AIPP2-like SPOC-like" evidence="6">
    <location>
        <begin position="68"/>
        <end position="124"/>
    </location>
</feature>
<dbReference type="Pfam" id="PF23121">
    <property type="entry name" value="SPOC_AIPP2"/>
    <property type="match status" value="1"/>
</dbReference>
<keyword evidence="5" id="KW-0804">Transcription</keyword>
<accession>A0ABQ7UXG3</accession>
<evidence type="ECO:0000256" key="1">
    <source>
        <dbReference type="ARBA" id="ARBA00022723"/>
    </source>
</evidence>
<evidence type="ECO:0000313" key="7">
    <source>
        <dbReference type="EMBL" id="KAH0755843.1"/>
    </source>
</evidence>
<comment type="caution">
    <text evidence="7">The sequence shown here is derived from an EMBL/GenBank/DDBJ whole genome shotgun (WGS) entry which is preliminary data.</text>
</comment>
<dbReference type="Proteomes" id="UP000826656">
    <property type="component" value="Unassembled WGS sequence"/>
</dbReference>
<evidence type="ECO:0000256" key="3">
    <source>
        <dbReference type="ARBA" id="ARBA00022833"/>
    </source>
</evidence>
<proteinExistence type="predicted"/>
<evidence type="ECO:0000256" key="5">
    <source>
        <dbReference type="ARBA" id="ARBA00023163"/>
    </source>
</evidence>
<dbReference type="InterPro" id="IPR049914">
    <property type="entry name" value="PHD1-3/5-6"/>
</dbReference>
<reference evidence="7 8" key="1">
    <citation type="journal article" date="2021" name="bioRxiv">
        <title>Chromosome-scale and haplotype-resolved genome assembly of a tetraploid potato cultivar.</title>
        <authorList>
            <person name="Sun H."/>
            <person name="Jiao W.-B."/>
            <person name="Krause K."/>
            <person name="Campoy J.A."/>
            <person name="Goel M."/>
            <person name="Folz-Donahue K."/>
            <person name="Kukat C."/>
            <person name="Huettel B."/>
            <person name="Schneeberger K."/>
        </authorList>
    </citation>
    <scope>NUCLEOTIDE SEQUENCE [LARGE SCALE GENOMIC DNA]</scope>
    <source>
        <strain evidence="7">SolTubOtavaFocal</strain>
        <tissue evidence="7">Leaves</tissue>
    </source>
</reference>
<evidence type="ECO:0000313" key="8">
    <source>
        <dbReference type="Proteomes" id="UP000826656"/>
    </source>
</evidence>